<comment type="caution">
    <text evidence="1">The sequence shown here is derived from an EMBL/GenBank/DDBJ whole genome shotgun (WGS) entry which is preliminary data.</text>
</comment>
<dbReference type="InterPro" id="IPR051446">
    <property type="entry name" value="HTH_trans_reg/aminotransferase"/>
</dbReference>
<accession>V6MGR3</accession>
<keyword evidence="2" id="KW-1185">Reference proteome</keyword>
<gene>
    <name evidence="1" type="ORF">T458_13105</name>
</gene>
<dbReference type="InterPro" id="IPR015421">
    <property type="entry name" value="PyrdxlP-dep_Trfase_major"/>
</dbReference>
<evidence type="ECO:0000313" key="1">
    <source>
        <dbReference type="EMBL" id="EST54588.1"/>
    </source>
</evidence>
<dbReference type="AlphaFoldDB" id="V6MGR3"/>
<proteinExistence type="predicted"/>
<dbReference type="PANTHER" id="PTHR46577">
    <property type="entry name" value="HTH-TYPE TRANSCRIPTIONAL REGULATORY PROTEIN GABR"/>
    <property type="match status" value="1"/>
</dbReference>
<dbReference type="SUPFAM" id="SSF53383">
    <property type="entry name" value="PLP-dependent transferases"/>
    <property type="match status" value="1"/>
</dbReference>
<evidence type="ECO:0008006" key="3">
    <source>
        <dbReference type="Google" id="ProtNLM"/>
    </source>
</evidence>
<dbReference type="eggNOG" id="COG1167">
    <property type="taxonomic scope" value="Bacteria"/>
</dbReference>
<dbReference type="Gene3D" id="3.40.640.10">
    <property type="entry name" value="Type I PLP-dependent aspartate aminotransferase-like (Major domain)"/>
    <property type="match status" value="1"/>
</dbReference>
<dbReference type="STRING" id="1408254.T458_13105"/>
<sequence length="90" mass="10742">MPHFLHAPSRIEQWAMQHFIEQGHWYRHIRSLRNTYRKKHQHILSLLNNTFGNRVEINGHRADLHLQITVKTRQPAHVLVQRAAENGVRV</sequence>
<dbReference type="EMBL" id="AYJU01000016">
    <property type="protein sequence ID" value="EST54588.1"/>
    <property type="molecule type" value="Genomic_DNA"/>
</dbReference>
<reference evidence="1 2" key="1">
    <citation type="journal article" date="2014" name="Genome Announc.">
        <title>Draft Genome Sequence of Brevibacillus panacihumi Strain W25, a Halotolerant Hydrocarbon-Degrading Bacterium.</title>
        <authorList>
            <person name="Wang X."/>
            <person name="Jin D."/>
            <person name="Zhou L."/>
            <person name="Wu L."/>
            <person name="An W."/>
            <person name="Chen Y."/>
            <person name="Zhao L."/>
        </authorList>
    </citation>
    <scope>NUCLEOTIDE SEQUENCE [LARGE SCALE GENOMIC DNA]</scope>
    <source>
        <strain evidence="1 2">W25</strain>
    </source>
</reference>
<dbReference type="HOGENOM" id="CLU_2435089_0_0_9"/>
<evidence type="ECO:0000313" key="2">
    <source>
        <dbReference type="Proteomes" id="UP000017973"/>
    </source>
</evidence>
<dbReference type="InterPro" id="IPR015424">
    <property type="entry name" value="PyrdxlP-dep_Trfase"/>
</dbReference>
<organism evidence="1 2">
    <name type="scientific">Brevibacillus panacihumi W25</name>
    <dbReference type="NCBI Taxonomy" id="1408254"/>
    <lineage>
        <taxon>Bacteria</taxon>
        <taxon>Bacillati</taxon>
        <taxon>Bacillota</taxon>
        <taxon>Bacilli</taxon>
        <taxon>Bacillales</taxon>
        <taxon>Paenibacillaceae</taxon>
        <taxon>Brevibacillus</taxon>
    </lineage>
</organism>
<protein>
    <recommendedName>
        <fullName evidence="3">Transposase</fullName>
    </recommendedName>
</protein>
<dbReference type="PANTHER" id="PTHR46577:SF1">
    <property type="entry name" value="HTH-TYPE TRANSCRIPTIONAL REGULATORY PROTEIN GABR"/>
    <property type="match status" value="1"/>
</dbReference>
<name>V6MGR3_9BACL</name>
<dbReference type="Proteomes" id="UP000017973">
    <property type="component" value="Unassembled WGS sequence"/>
</dbReference>
<dbReference type="PATRIC" id="fig|1408254.3.peg.2589"/>